<evidence type="ECO:0000256" key="4">
    <source>
        <dbReference type="ARBA" id="ARBA00006529"/>
    </source>
</evidence>
<dbReference type="GO" id="GO:0005886">
    <property type="term" value="C:plasma membrane"/>
    <property type="evidence" value="ECO:0007669"/>
    <property type="project" value="UniProtKB-SubCell"/>
</dbReference>
<dbReference type="PROSITE" id="PS00107">
    <property type="entry name" value="PROTEIN_KINASE_ATP"/>
    <property type="match status" value="1"/>
</dbReference>
<comment type="similarity">
    <text evidence="4">Belongs to the protein kinase superfamily. STE Ser/Thr protein kinase family. MAP kinase kinase kinase subfamily.</text>
</comment>
<protein>
    <recommendedName>
        <fullName evidence="6">Mitogen-activated protein kinase kinase kinase 7</fullName>
        <ecNumber evidence="5">2.7.11.25</ecNumber>
    </recommendedName>
</protein>
<keyword evidence="14" id="KW-0479">Metal-binding</keyword>
<dbReference type="PRINTS" id="PR00109">
    <property type="entry name" value="TYRKINASE"/>
</dbReference>
<reference evidence="29" key="2">
    <citation type="submission" date="2023-03" db="EMBL/GenBank/DDBJ databases">
        <authorList>
            <person name="Inwood S.N."/>
            <person name="Skelly J.G."/>
            <person name="Guhlin J."/>
            <person name="Harrop T.W.R."/>
            <person name="Goldson S.G."/>
            <person name="Dearden P.K."/>
        </authorList>
    </citation>
    <scope>NUCLEOTIDE SEQUENCE</scope>
    <source>
        <strain evidence="29">Irish</strain>
        <tissue evidence="29">Whole body</tissue>
    </source>
</reference>
<dbReference type="FunFam" id="1.10.510.10:FF:000143">
    <property type="entry name" value="Mitogen-activated protein kinase kinase kinase 7"/>
    <property type="match status" value="1"/>
</dbReference>
<dbReference type="Pfam" id="PF07714">
    <property type="entry name" value="PK_Tyr_Ser-Thr"/>
    <property type="match status" value="1"/>
</dbReference>
<dbReference type="EMBL" id="JAQQBS010001422">
    <property type="protein sequence ID" value="KAK0166021.1"/>
    <property type="molecule type" value="Genomic_DNA"/>
</dbReference>
<reference evidence="29" key="1">
    <citation type="journal article" date="2023" name="bioRxiv">
        <title>Scaffold-level genome assemblies of two parasitoid biocontrol wasps reveal the parthenogenesis mechanism and an associated novel virus.</title>
        <authorList>
            <person name="Inwood S."/>
            <person name="Skelly J."/>
            <person name="Guhlin J."/>
            <person name="Harrop T."/>
            <person name="Goldson S."/>
            <person name="Dearden P."/>
        </authorList>
    </citation>
    <scope>NUCLEOTIDE SEQUENCE</scope>
    <source>
        <strain evidence="29">Irish</strain>
        <tissue evidence="29">Whole body</tissue>
    </source>
</reference>
<evidence type="ECO:0000256" key="22">
    <source>
        <dbReference type="ARBA" id="ARBA00023136"/>
    </source>
</evidence>
<proteinExistence type="inferred from homology"/>
<dbReference type="PROSITE" id="PS50011">
    <property type="entry name" value="PROTEIN_KINASE_DOM"/>
    <property type="match status" value="1"/>
</dbReference>
<keyword evidence="21" id="KW-0346">Stress response</keyword>
<evidence type="ECO:0000256" key="3">
    <source>
        <dbReference type="ARBA" id="ARBA00004496"/>
    </source>
</evidence>
<evidence type="ECO:0000256" key="26">
    <source>
        <dbReference type="PROSITE-ProRule" id="PRU10141"/>
    </source>
</evidence>
<evidence type="ECO:0000313" key="29">
    <source>
        <dbReference type="EMBL" id="KAK0166021.1"/>
    </source>
</evidence>
<evidence type="ECO:0000256" key="25">
    <source>
        <dbReference type="ARBA" id="ARBA00048329"/>
    </source>
</evidence>
<keyword evidence="7" id="KW-1003">Cell membrane</keyword>
<feature type="binding site" evidence="26">
    <location>
        <position position="107"/>
    </location>
    <ligand>
        <name>ATP</name>
        <dbReference type="ChEBI" id="CHEBI:30616"/>
    </ligand>
</feature>
<dbReference type="Gene3D" id="3.30.200.20">
    <property type="entry name" value="Phosphorylase Kinase, domain 1"/>
    <property type="match status" value="1"/>
</dbReference>
<evidence type="ECO:0000256" key="27">
    <source>
        <dbReference type="SAM" id="MobiDB-lite"/>
    </source>
</evidence>
<feature type="region of interest" description="Disordered" evidence="27">
    <location>
        <begin position="1"/>
        <end position="63"/>
    </location>
</feature>
<comment type="catalytic activity">
    <reaction evidence="25">
        <text>L-seryl-[protein] + ATP = O-phospho-L-seryl-[protein] + ADP + H(+)</text>
        <dbReference type="Rhea" id="RHEA:17989"/>
        <dbReference type="Rhea" id="RHEA-COMP:9863"/>
        <dbReference type="Rhea" id="RHEA-COMP:11604"/>
        <dbReference type="ChEBI" id="CHEBI:15378"/>
        <dbReference type="ChEBI" id="CHEBI:29999"/>
        <dbReference type="ChEBI" id="CHEBI:30616"/>
        <dbReference type="ChEBI" id="CHEBI:83421"/>
        <dbReference type="ChEBI" id="CHEBI:456216"/>
        <dbReference type="EC" id="2.7.11.25"/>
    </reaction>
</comment>
<keyword evidence="15 26" id="KW-0547">Nucleotide-binding</keyword>
<dbReference type="AlphaFoldDB" id="A0AA39FAV7"/>
<evidence type="ECO:0000256" key="16">
    <source>
        <dbReference type="ARBA" id="ARBA00022777"/>
    </source>
</evidence>
<dbReference type="SUPFAM" id="SSF56112">
    <property type="entry name" value="Protein kinase-like (PK-like)"/>
    <property type="match status" value="1"/>
</dbReference>
<evidence type="ECO:0000256" key="5">
    <source>
        <dbReference type="ARBA" id="ARBA00012406"/>
    </source>
</evidence>
<dbReference type="Proteomes" id="UP001168990">
    <property type="component" value="Unassembled WGS sequence"/>
</dbReference>
<evidence type="ECO:0000256" key="14">
    <source>
        <dbReference type="ARBA" id="ARBA00022723"/>
    </source>
</evidence>
<dbReference type="GO" id="GO:0009893">
    <property type="term" value="P:positive regulation of metabolic process"/>
    <property type="evidence" value="ECO:0007669"/>
    <property type="project" value="UniProtKB-ARBA"/>
</dbReference>
<dbReference type="InterPro" id="IPR008271">
    <property type="entry name" value="Ser/Thr_kinase_AS"/>
</dbReference>
<dbReference type="GO" id="GO:0043410">
    <property type="term" value="P:positive regulation of MAPK cascade"/>
    <property type="evidence" value="ECO:0007669"/>
    <property type="project" value="UniProtKB-ARBA"/>
</dbReference>
<comment type="cofactor">
    <cofactor evidence="1">
        <name>Mg(2+)</name>
        <dbReference type="ChEBI" id="CHEBI:18420"/>
    </cofactor>
</comment>
<evidence type="ECO:0000256" key="12">
    <source>
        <dbReference type="ARBA" id="ARBA00022679"/>
    </source>
</evidence>
<dbReference type="PROSITE" id="PS00108">
    <property type="entry name" value="PROTEIN_KINASE_ST"/>
    <property type="match status" value="1"/>
</dbReference>
<keyword evidence="22" id="KW-0472">Membrane</keyword>
<evidence type="ECO:0000256" key="8">
    <source>
        <dbReference type="ARBA" id="ARBA00022490"/>
    </source>
</evidence>
<evidence type="ECO:0000256" key="13">
    <source>
        <dbReference type="ARBA" id="ARBA00022703"/>
    </source>
</evidence>
<keyword evidence="16" id="KW-0418">Kinase</keyword>
<organism evidence="29 30">
    <name type="scientific">Microctonus aethiopoides</name>
    <dbReference type="NCBI Taxonomy" id="144406"/>
    <lineage>
        <taxon>Eukaryota</taxon>
        <taxon>Metazoa</taxon>
        <taxon>Ecdysozoa</taxon>
        <taxon>Arthropoda</taxon>
        <taxon>Hexapoda</taxon>
        <taxon>Insecta</taxon>
        <taxon>Pterygota</taxon>
        <taxon>Neoptera</taxon>
        <taxon>Endopterygota</taxon>
        <taxon>Hymenoptera</taxon>
        <taxon>Apocrita</taxon>
        <taxon>Ichneumonoidea</taxon>
        <taxon>Braconidae</taxon>
        <taxon>Euphorinae</taxon>
        <taxon>Microctonus</taxon>
    </lineage>
</organism>
<dbReference type="EC" id="2.7.11.25" evidence="5"/>
<dbReference type="GO" id="GO:0006955">
    <property type="term" value="P:immune response"/>
    <property type="evidence" value="ECO:0007669"/>
    <property type="project" value="TreeGrafter"/>
</dbReference>
<sequence length="627" mass="70864">MSKNKGKRIKSRLSDENQINEKEFDNKPTPGSPTLSLTSSLSSSSSSSSSTTSQPPPPIPLPRQKSLQQQFVEEIDYNEIETEEVVGKGSFGVVWKGKWRGRDVAIKHINTEGERRAFTIEVRQLSRVSHPNIVRLYGACTKNPVCLVMEYAEGGSLYNVLHCEPKPRYTAGHAMSWALQCAQGVAYLHNMKPKPLIHRDLKPPNLLLILGGRTLKICDFGTACDLNTYMTNNKGSAAWMAPEVFEGSRYTEKCDIFSWGVILWEVLTRHKPFDDIGGSAYRIMWAVHNGQRPPLIEGCPKPIENLITRCWTKIPEERPAMNEIVRVMTHLSDFFSEHLEPLEYPQSTSEIYHEDEALIDDDDTMDITWNTSSQINSEPVTNWVDNCGKQLEHSQPSQRKQQPGALNMDEKSCGSTREMSRPPLPPIPAARTKNLASNDNFQPLHIDCDPNAWDLATSTDSSWEIQNMAGLDVMGPKNKKTIDRSSTNNDHLENVYRLLDAELRPLTPDNTCQLSKEIFEEHKQLAEEYLKVQTEIALVGGQYTNELLKSSNVNEFRQQQELRKLAEEKNSLLQLYCNLKRQLELMNGQRRPGTVLNSSENLAANNSAIPGHDGWVCVPRQEHSRIS</sequence>
<name>A0AA39FAV7_9HYME</name>
<keyword evidence="23" id="KW-0804">Transcription</keyword>
<dbReference type="GO" id="GO:0007254">
    <property type="term" value="P:JNK cascade"/>
    <property type="evidence" value="ECO:0007669"/>
    <property type="project" value="TreeGrafter"/>
</dbReference>
<keyword evidence="20" id="KW-0805">Transcription regulation</keyword>
<evidence type="ECO:0000256" key="10">
    <source>
        <dbReference type="ARBA" id="ARBA00022527"/>
    </source>
</evidence>
<evidence type="ECO:0000256" key="11">
    <source>
        <dbReference type="ARBA" id="ARBA00022553"/>
    </source>
</evidence>
<evidence type="ECO:0000259" key="28">
    <source>
        <dbReference type="PROSITE" id="PS50011"/>
    </source>
</evidence>
<evidence type="ECO:0000256" key="7">
    <source>
        <dbReference type="ARBA" id="ARBA00022475"/>
    </source>
</evidence>
<dbReference type="InterPro" id="IPR011009">
    <property type="entry name" value="Kinase-like_dom_sf"/>
</dbReference>
<evidence type="ECO:0000256" key="6">
    <source>
        <dbReference type="ARBA" id="ARBA00017660"/>
    </source>
</evidence>
<dbReference type="SMART" id="SM00220">
    <property type="entry name" value="S_TKc"/>
    <property type="match status" value="1"/>
</dbReference>
<dbReference type="GO" id="GO:0004709">
    <property type="term" value="F:MAP kinase kinase kinase activity"/>
    <property type="evidence" value="ECO:0007669"/>
    <property type="project" value="UniProtKB-EC"/>
</dbReference>
<dbReference type="GO" id="GO:0071560">
    <property type="term" value="P:cellular response to transforming growth factor beta stimulus"/>
    <property type="evidence" value="ECO:0007669"/>
    <property type="project" value="UniProtKB-ARBA"/>
</dbReference>
<keyword evidence="18" id="KW-0460">Magnesium</keyword>
<keyword evidence="8" id="KW-0963">Cytoplasm</keyword>
<dbReference type="GO" id="GO:0006950">
    <property type="term" value="P:response to stress"/>
    <property type="evidence" value="ECO:0007669"/>
    <property type="project" value="UniProtKB-ARBA"/>
</dbReference>
<evidence type="ECO:0000256" key="1">
    <source>
        <dbReference type="ARBA" id="ARBA00001946"/>
    </source>
</evidence>
<dbReference type="GO" id="GO:0043123">
    <property type="term" value="P:positive regulation of canonical NF-kappaB signal transduction"/>
    <property type="evidence" value="ECO:0007669"/>
    <property type="project" value="UniProtKB-ARBA"/>
</dbReference>
<dbReference type="InterPro" id="IPR000719">
    <property type="entry name" value="Prot_kinase_dom"/>
</dbReference>
<accession>A0AA39FAV7</accession>
<evidence type="ECO:0000256" key="20">
    <source>
        <dbReference type="ARBA" id="ARBA00023015"/>
    </source>
</evidence>
<feature type="compositionally biased region" description="Basic residues" evidence="27">
    <location>
        <begin position="1"/>
        <end position="11"/>
    </location>
</feature>
<dbReference type="InterPro" id="IPR017441">
    <property type="entry name" value="Protein_kinase_ATP_BS"/>
</dbReference>
<comment type="subcellular location">
    <subcellularLocation>
        <location evidence="2">Cell membrane</location>
        <topology evidence="2">Peripheral membrane protein</topology>
        <orientation evidence="2">Cytoplasmic side</orientation>
    </subcellularLocation>
    <subcellularLocation>
        <location evidence="3">Cytoplasm</location>
    </subcellularLocation>
</comment>
<evidence type="ECO:0000256" key="21">
    <source>
        <dbReference type="ARBA" id="ARBA00023016"/>
    </source>
</evidence>
<feature type="compositionally biased region" description="Low complexity" evidence="27">
    <location>
        <begin position="28"/>
        <end position="53"/>
    </location>
</feature>
<keyword evidence="12" id="KW-0808">Transferase</keyword>
<feature type="domain" description="Protein kinase" evidence="28">
    <location>
        <begin position="80"/>
        <end position="335"/>
    </location>
</feature>
<dbReference type="GO" id="GO:0046872">
    <property type="term" value="F:metal ion binding"/>
    <property type="evidence" value="ECO:0007669"/>
    <property type="project" value="UniProtKB-KW"/>
</dbReference>
<feature type="region of interest" description="Disordered" evidence="27">
    <location>
        <begin position="391"/>
        <end position="434"/>
    </location>
</feature>
<keyword evidence="30" id="KW-1185">Reference proteome</keyword>
<dbReference type="PANTHER" id="PTHR46716:SF1">
    <property type="entry name" value="MITOGEN-ACTIVATED PROTEIN KINASE KINASE KINASE 7"/>
    <property type="match status" value="1"/>
</dbReference>
<evidence type="ECO:0000256" key="18">
    <source>
        <dbReference type="ARBA" id="ARBA00022842"/>
    </source>
</evidence>
<dbReference type="PANTHER" id="PTHR46716">
    <property type="entry name" value="MITOGEN-ACTIVATED PROTEIN KINASE KINASE KINASE 7"/>
    <property type="match status" value="1"/>
</dbReference>
<evidence type="ECO:0000256" key="15">
    <source>
        <dbReference type="ARBA" id="ARBA00022741"/>
    </source>
</evidence>
<comment type="caution">
    <text evidence="29">The sequence shown here is derived from an EMBL/GenBank/DDBJ whole genome shotgun (WGS) entry which is preliminary data.</text>
</comment>
<keyword evidence="17 26" id="KW-0067">ATP-binding</keyword>
<dbReference type="InterPro" id="IPR001245">
    <property type="entry name" value="Ser-Thr/Tyr_kinase_cat_dom"/>
</dbReference>
<evidence type="ECO:0000256" key="24">
    <source>
        <dbReference type="ARBA" id="ARBA00047559"/>
    </source>
</evidence>
<evidence type="ECO:0000256" key="17">
    <source>
        <dbReference type="ARBA" id="ARBA00022840"/>
    </source>
</evidence>
<keyword evidence="11" id="KW-0597">Phosphoprotein</keyword>
<dbReference type="GO" id="GO:0019901">
    <property type="term" value="F:protein kinase binding"/>
    <property type="evidence" value="ECO:0007669"/>
    <property type="project" value="UniProtKB-ARBA"/>
</dbReference>
<evidence type="ECO:0000256" key="2">
    <source>
        <dbReference type="ARBA" id="ARBA00004413"/>
    </source>
</evidence>
<dbReference type="GO" id="GO:0005524">
    <property type="term" value="F:ATP binding"/>
    <property type="evidence" value="ECO:0007669"/>
    <property type="project" value="UniProtKB-UniRule"/>
</dbReference>
<dbReference type="GO" id="GO:0006915">
    <property type="term" value="P:apoptotic process"/>
    <property type="evidence" value="ECO:0007669"/>
    <property type="project" value="UniProtKB-KW"/>
</dbReference>
<keyword evidence="9" id="KW-1017">Isopeptide bond</keyword>
<evidence type="ECO:0000256" key="23">
    <source>
        <dbReference type="ARBA" id="ARBA00023163"/>
    </source>
</evidence>
<evidence type="ECO:0000313" key="30">
    <source>
        <dbReference type="Proteomes" id="UP001168990"/>
    </source>
</evidence>
<keyword evidence="13" id="KW-0053">Apoptosis</keyword>
<gene>
    <name evidence="29" type="ORF">PV328_004480</name>
</gene>
<dbReference type="CDD" id="cd14058">
    <property type="entry name" value="STKc_TAK1"/>
    <property type="match status" value="1"/>
</dbReference>
<evidence type="ECO:0000256" key="9">
    <source>
        <dbReference type="ARBA" id="ARBA00022499"/>
    </source>
</evidence>
<dbReference type="Gene3D" id="1.10.510.10">
    <property type="entry name" value="Transferase(Phosphotransferase) domain 1"/>
    <property type="match status" value="1"/>
</dbReference>
<feature type="compositionally biased region" description="Basic and acidic residues" evidence="27">
    <location>
        <begin position="12"/>
        <end position="26"/>
    </location>
</feature>
<keyword evidence="10" id="KW-0723">Serine/threonine-protein kinase</keyword>
<dbReference type="GO" id="GO:0005737">
    <property type="term" value="C:cytoplasm"/>
    <property type="evidence" value="ECO:0007669"/>
    <property type="project" value="UniProtKB-SubCell"/>
</dbReference>
<evidence type="ECO:0000256" key="19">
    <source>
        <dbReference type="ARBA" id="ARBA00022843"/>
    </source>
</evidence>
<keyword evidence="19" id="KW-0832">Ubl conjugation</keyword>
<dbReference type="FunFam" id="3.30.200.20:FF:000152">
    <property type="entry name" value="Mitogen-activated protein kinase kinase kinase 7"/>
    <property type="match status" value="1"/>
</dbReference>
<comment type="catalytic activity">
    <reaction evidence="24">
        <text>L-threonyl-[protein] + ATP = O-phospho-L-threonyl-[protein] + ADP + H(+)</text>
        <dbReference type="Rhea" id="RHEA:46608"/>
        <dbReference type="Rhea" id="RHEA-COMP:11060"/>
        <dbReference type="Rhea" id="RHEA-COMP:11605"/>
        <dbReference type="ChEBI" id="CHEBI:15378"/>
        <dbReference type="ChEBI" id="CHEBI:30013"/>
        <dbReference type="ChEBI" id="CHEBI:30616"/>
        <dbReference type="ChEBI" id="CHEBI:61977"/>
        <dbReference type="ChEBI" id="CHEBI:456216"/>
        <dbReference type="EC" id="2.7.11.25"/>
    </reaction>
</comment>